<reference evidence="1" key="1">
    <citation type="submission" date="2020-06" db="EMBL/GenBank/DDBJ databases">
        <title>Draft genome of Bugula neritina, a colonial animal packing powerful symbionts and potential medicines.</title>
        <authorList>
            <person name="Rayko M."/>
        </authorList>
    </citation>
    <scope>NUCLEOTIDE SEQUENCE [LARGE SCALE GENOMIC DNA]</scope>
    <source>
        <strain evidence="1">Kwan_BN1</strain>
    </source>
</reference>
<keyword evidence="2" id="KW-1185">Reference proteome</keyword>
<dbReference type="AlphaFoldDB" id="A0A7J7JQ33"/>
<evidence type="ECO:0000313" key="1">
    <source>
        <dbReference type="EMBL" id="KAF6028459.1"/>
    </source>
</evidence>
<name>A0A7J7JQ33_BUGNE</name>
<comment type="caution">
    <text evidence="1">The sequence shown here is derived from an EMBL/GenBank/DDBJ whole genome shotgun (WGS) entry which is preliminary data.</text>
</comment>
<protein>
    <submittedName>
        <fullName evidence="1">Uncharacterized protein</fullName>
    </submittedName>
</protein>
<accession>A0A7J7JQ33</accession>
<proteinExistence type="predicted"/>
<dbReference type="Proteomes" id="UP000593567">
    <property type="component" value="Unassembled WGS sequence"/>
</dbReference>
<dbReference type="EMBL" id="VXIV02001948">
    <property type="protein sequence ID" value="KAF6028459.1"/>
    <property type="molecule type" value="Genomic_DNA"/>
</dbReference>
<sequence length="73" mass="8138">MQIQAGLETCCSPDLNSINTSHATLSVYLTAISSCRPTLTVLCTRVRTWVIGWLIQVWASVLNLYTICYCKVI</sequence>
<evidence type="ECO:0000313" key="2">
    <source>
        <dbReference type="Proteomes" id="UP000593567"/>
    </source>
</evidence>
<organism evidence="1 2">
    <name type="scientific">Bugula neritina</name>
    <name type="common">Brown bryozoan</name>
    <name type="synonym">Sertularia neritina</name>
    <dbReference type="NCBI Taxonomy" id="10212"/>
    <lineage>
        <taxon>Eukaryota</taxon>
        <taxon>Metazoa</taxon>
        <taxon>Spiralia</taxon>
        <taxon>Lophotrochozoa</taxon>
        <taxon>Bryozoa</taxon>
        <taxon>Gymnolaemata</taxon>
        <taxon>Cheilostomatida</taxon>
        <taxon>Flustrina</taxon>
        <taxon>Buguloidea</taxon>
        <taxon>Bugulidae</taxon>
        <taxon>Bugula</taxon>
    </lineage>
</organism>
<gene>
    <name evidence="1" type="ORF">EB796_013242</name>
</gene>